<dbReference type="RefSeq" id="WP_390228105.1">
    <property type="nucleotide sequence ID" value="NZ_JBHSCN010000004.1"/>
</dbReference>
<organism evidence="3 4">
    <name type="scientific">Gryllotalpicola reticulitermitis</name>
    <dbReference type="NCBI Taxonomy" id="1184153"/>
    <lineage>
        <taxon>Bacteria</taxon>
        <taxon>Bacillati</taxon>
        <taxon>Actinomycetota</taxon>
        <taxon>Actinomycetes</taxon>
        <taxon>Micrococcales</taxon>
        <taxon>Microbacteriaceae</taxon>
        <taxon>Gryllotalpicola</taxon>
    </lineage>
</organism>
<evidence type="ECO:0000313" key="4">
    <source>
        <dbReference type="Proteomes" id="UP001595900"/>
    </source>
</evidence>
<evidence type="ECO:0000313" key="3">
    <source>
        <dbReference type="EMBL" id="MFC4243125.1"/>
    </source>
</evidence>
<feature type="domain" description="LysM" evidence="2">
    <location>
        <begin position="63"/>
        <end position="112"/>
    </location>
</feature>
<name>A0ABV8Q6S0_9MICO</name>
<dbReference type="PROSITE" id="PS51782">
    <property type="entry name" value="LYSM"/>
    <property type="match status" value="1"/>
</dbReference>
<dbReference type="EMBL" id="JBHSCN010000004">
    <property type="protein sequence ID" value="MFC4243125.1"/>
    <property type="molecule type" value="Genomic_DNA"/>
</dbReference>
<accession>A0ABV8Q6S0</accession>
<keyword evidence="1" id="KW-0472">Membrane</keyword>
<dbReference type="InterPro" id="IPR036779">
    <property type="entry name" value="LysM_dom_sf"/>
</dbReference>
<keyword evidence="1" id="KW-1133">Transmembrane helix</keyword>
<keyword evidence="4" id="KW-1185">Reference proteome</keyword>
<feature type="transmembrane region" description="Helical" evidence="1">
    <location>
        <begin position="25"/>
        <end position="44"/>
    </location>
</feature>
<proteinExistence type="predicted"/>
<comment type="caution">
    <text evidence="3">The sequence shown here is derived from an EMBL/GenBank/DDBJ whole genome shotgun (WGS) entry which is preliminary data.</text>
</comment>
<dbReference type="Proteomes" id="UP001595900">
    <property type="component" value="Unassembled WGS sequence"/>
</dbReference>
<protein>
    <submittedName>
        <fullName evidence="3">LysM peptidoglycan-binding domain-containing protein</fullName>
    </submittedName>
</protein>
<sequence>MSTSIVHLSTPLRGSRLRITARGRVVLAVIVAAPLVALALWFGLNSGVAGAAGQSQSSTPAVEHVTVTQGESLWQLAEKIAPHDDPRDVISAIVDFNDLQSSVVMPGQSLAIPPQFSH</sequence>
<evidence type="ECO:0000256" key="1">
    <source>
        <dbReference type="SAM" id="Phobius"/>
    </source>
</evidence>
<reference evidence="4" key="1">
    <citation type="journal article" date="2019" name="Int. J. Syst. Evol. Microbiol.">
        <title>The Global Catalogue of Microorganisms (GCM) 10K type strain sequencing project: providing services to taxonomists for standard genome sequencing and annotation.</title>
        <authorList>
            <consortium name="The Broad Institute Genomics Platform"/>
            <consortium name="The Broad Institute Genome Sequencing Center for Infectious Disease"/>
            <person name="Wu L."/>
            <person name="Ma J."/>
        </authorList>
    </citation>
    <scope>NUCLEOTIDE SEQUENCE [LARGE SCALE GENOMIC DNA]</scope>
    <source>
        <strain evidence="4">CGMCC 1.10363</strain>
    </source>
</reference>
<dbReference type="InterPro" id="IPR018392">
    <property type="entry name" value="LysM"/>
</dbReference>
<dbReference type="Pfam" id="PF01476">
    <property type="entry name" value="LysM"/>
    <property type="match status" value="1"/>
</dbReference>
<dbReference type="Gene3D" id="3.10.350.10">
    <property type="entry name" value="LysM domain"/>
    <property type="match status" value="1"/>
</dbReference>
<gene>
    <name evidence="3" type="ORF">ACFOYW_07045</name>
</gene>
<evidence type="ECO:0000259" key="2">
    <source>
        <dbReference type="PROSITE" id="PS51782"/>
    </source>
</evidence>
<keyword evidence="1" id="KW-0812">Transmembrane</keyword>